<evidence type="ECO:0000256" key="9">
    <source>
        <dbReference type="SAM" id="SignalP"/>
    </source>
</evidence>
<proteinExistence type="inferred from homology"/>
<dbReference type="EMBL" id="PYOC01000011">
    <property type="protein sequence ID" value="PSV43864.1"/>
    <property type="molecule type" value="Genomic_DNA"/>
</dbReference>
<feature type="chain" id="PRO_5039581481" evidence="9">
    <location>
        <begin position="28"/>
        <end position="457"/>
    </location>
</feature>
<feature type="binding site" evidence="8">
    <location>
        <position position="110"/>
    </location>
    <ligand>
        <name>substrate</name>
    </ligand>
</feature>
<evidence type="ECO:0000313" key="11">
    <source>
        <dbReference type="EMBL" id="PSV43864.1"/>
    </source>
</evidence>
<dbReference type="PROSITE" id="PS50106">
    <property type="entry name" value="PDZ"/>
    <property type="match status" value="2"/>
</dbReference>
<dbReference type="PANTHER" id="PTHR22939:SF129">
    <property type="entry name" value="SERINE PROTEASE HTRA2, MITOCHONDRIAL"/>
    <property type="match status" value="1"/>
</dbReference>
<dbReference type="FunFam" id="2.40.10.10:FF:000001">
    <property type="entry name" value="Periplasmic serine protease DegS"/>
    <property type="match status" value="1"/>
</dbReference>
<evidence type="ECO:0000256" key="1">
    <source>
        <dbReference type="ARBA" id="ARBA00010541"/>
    </source>
</evidence>
<dbReference type="Gene3D" id="2.30.42.10">
    <property type="match status" value="2"/>
</dbReference>
<dbReference type="SUPFAM" id="SSF50494">
    <property type="entry name" value="Trypsin-like serine proteases"/>
    <property type="match status" value="1"/>
</dbReference>
<dbReference type="FunFam" id="2.30.42.10:FF:000037">
    <property type="entry name" value="Periplasmic serine endoprotease DegP-like"/>
    <property type="match status" value="1"/>
</dbReference>
<feature type="signal peptide" evidence="9">
    <location>
        <begin position="1"/>
        <end position="27"/>
    </location>
</feature>
<accession>A0A2T3L3T0</accession>
<dbReference type="Pfam" id="PF13365">
    <property type="entry name" value="Trypsin_2"/>
    <property type="match status" value="1"/>
</dbReference>
<dbReference type="PANTHER" id="PTHR22939">
    <property type="entry name" value="SERINE PROTEASE FAMILY S1C HTRA-RELATED"/>
    <property type="match status" value="1"/>
</dbReference>
<keyword evidence="2 11" id="KW-0645">Protease</keyword>
<comment type="caution">
    <text evidence="11">The sequence shown here is derived from an EMBL/GenBank/DDBJ whole genome shotgun (WGS) entry which is preliminary data.</text>
</comment>
<gene>
    <name evidence="11" type="ORF">C9J47_21670</name>
</gene>
<feature type="active site" description="Charge relay system" evidence="7">
    <location>
        <position position="110"/>
    </location>
</feature>
<protein>
    <submittedName>
        <fullName evidence="11">Serine endoprotease DegQ</fullName>
    </submittedName>
</protein>
<evidence type="ECO:0000256" key="6">
    <source>
        <dbReference type="ARBA" id="ARBA00022825"/>
    </source>
</evidence>
<dbReference type="AlphaFoldDB" id="A0A2T3L3T0"/>
<sequence>MMKKPLLVLSALALGISSVITPITATAALPVSVNNQQLPSLAPMLEKVTPAVVSIAVEGKHTSTQQLPDSFRFFFGPDFPEEQIREQPFRGLGSGVIVDAGKGYIVTNHHVIDGADKIIVQFHDGRELTAELIGSDNMSDIALLQVKAPKDLTEIKLADSDQLRVGDYTVAIGNPFGLGQTVTSGIVSALGRSGLNIENFENFIQTDAAINSGNSGGALVNLNGELIGINTAILGPNGGNIGIGFAIPSNMVRSLTEQILEFGEVKRGVLGVQGGELTAELAEAFGYETNQGAFVNQVMPDSSAEKAGLKAGDIIVSVNGKNIRTFGELRAKIATLGAGKKVTLGIVRDGSKAKDFTVTLQEMAQNTMKADNLHPGLVGAEFANTSSSDKTKGVKVINIDEKSLAARYGLLKGDIIIGLNRSPIKNLGQLRKALEKKPAVLALEVQRKDAVLYLIIR</sequence>
<evidence type="ECO:0000259" key="10">
    <source>
        <dbReference type="PROSITE" id="PS50106"/>
    </source>
</evidence>
<dbReference type="PRINTS" id="PR00834">
    <property type="entry name" value="PROTEASES2C"/>
</dbReference>
<dbReference type="InterPro" id="IPR009003">
    <property type="entry name" value="Peptidase_S1_PA"/>
</dbReference>
<name>A0A2T3L3T0_9GAMM</name>
<dbReference type="GO" id="GO:0042597">
    <property type="term" value="C:periplasmic space"/>
    <property type="evidence" value="ECO:0007669"/>
    <property type="project" value="TreeGrafter"/>
</dbReference>
<dbReference type="NCBIfam" id="TIGR02037">
    <property type="entry name" value="degP_htrA_DO"/>
    <property type="match status" value="1"/>
</dbReference>
<comment type="similarity">
    <text evidence="1">Belongs to the peptidase S1C family.</text>
</comment>
<dbReference type="InterPro" id="IPR011782">
    <property type="entry name" value="Pept_S1C_Do"/>
</dbReference>
<feature type="binding site" evidence="8">
    <location>
        <begin position="270"/>
        <end position="274"/>
    </location>
    <ligand>
        <name>substrate</name>
    </ligand>
</feature>
<feature type="binding site" evidence="8">
    <location>
        <begin position="213"/>
        <end position="215"/>
    </location>
    <ligand>
        <name>substrate</name>
    </ligand>
</feature>
<evidence type="ECO:0000256" key="2">
    <source>
        <dbReference type="ARBA" id="ARBA00022670"/>
    </source>
</evidence>
<dbReference type="SUPFAM" id="SSF50156">
    <property type="entry name" value="PDZ domain-like"/>
    <property type="match status" value="2"/>
</dbReference>
<dbReference type="Pfam" id="PF00595">
    <property type="entry name" value="PDZ"/>
    <property type="match status" value="2"/>
</dbReference>
<evidence type="ECO:0000256" key="7">
    <source>
        <dbReference type="PIRSR" id="PIRSR611782-1"/>
    </source>
</evidence>
<evidence type="ECO:0000313" key="12">
    <source>
        <dbReference type="Proteomes" id="UP000241803"/>
    </source>
</evidence>
<feature type="binding site" evidence="8">
    <location>
        <position position="58"/>
    </location>
    <ligand>
        <name>substrate</name>
    </ligand>
</feature>
<keyword evidence="3 9" id="KW-0732">Signal</keyword>
<dbReference type="GO" id="GO:0004252">
    <property type="term" value="F:serine-type endopeptidase activity"/>
    <property type="evidence" value="ECO:0007669"/>
    <property type="project" value="InterPro"/>
</dbReference>
<dbReference type="InterPro" id="IPR036034">
    <property type="entry name" value="PDZ_sf"/>
</dbReference>
<dbReference type="GO" id="GO:0006515">
    <property type="term" value="P:protein quality control for misfolded or incompletely synthesized proteins"/>
    <property type="evidence" value="ECO:0007669"/>
    <property type="project" value="TreeGrafter"/>
</dbReference>
<keyword evidence="6" id="KW-0720">Serine protease</keyword>
<keyword evidence="5" id="KW-0378">Hydrolase</keyword>
<feature type="domain" description="PDZ" evidence="10">
    <location>
        <begin position="259"/>
        <end position="350"/>
    </location>
</feature>
<dbReference type="InterPro" id="IPR001478">
    <property type="entry name" value="PDZ"/>
</dbReference>
<organism evidence="11 12">
    <name type="scientific">Photobacterium indicum</name>
    <dbReference type="NCBI Taxonomy" id="81447"/>
    <lineage>
        <taxon>Bacteria</taxon>
        <taxon>Pseudomonadati</taxon>
        <taxon>Pseudomonadota</taxon>
        <taxon>Gammaproteobacteria</taxon>
        <taxon>Vibrionales</taxon>
        <taxon>Vibrionaceae</taxon>
        <taxon>Photobacterium</taxon>
    </lineage>
</organism>
<dbReference type="Proteomes" id="UP000241803">
    <property type="component" value="Unassembled WGS sequence"/>
</dbReference>
<dbReference type="FunFam" id="2.40.10.120:FF:000001">
    <property type="entry name" value="Periplasmic serine endoprotease DegP-like"/>
    <property type="match status" value="1"/>
</dbReference>
<reference evidence="11 12" key="1">
    <citation type="submission" date="2018-03" db="EMBL/GenBank/DDBJ databases">
        <title>Whole genome sequencing of Histamine producing bacteria.</title>
        <authorList>
            <person name="Butler K."/>
        </authorList>
    </citation>
    <scope>NUCLEOTIDE SEQUENCE [LARGE SCALE GENOMIC DNA]</scope>
    <source>
        <strain evidence="11 12">ATCC 19614</strain>
    </source>
</reference>
<keyword evidence="4" id="KW-0677">Repeat</keyword>
<feature type="domain" description="PDZ" evidence="10">
    <location>
        <begin position="357"/>
        <end position="449"/>
    </location>
</feature>
<dbReference type="CDD" id="cd23084">
    <property type="entry name" value="cpPDZ2_DegP-like"/>
    <property type="match status" value="1"/>
</dbReference>
<feature type="binding site" evidence="8">
    <location>
        <position position="140"/>
    </location>
    <ligand>
        <name>substrate</name>
    </ligand>
</feature>
<feature type="active site" description="Charge relay system" evidence="7">
    <location>
        <position position="140"/>
    </location>
</feature>
<evidence type="ECO:0000256" key="5">
    <source>
        <dbReference type="ARBA" id="ARBA00022801"/>
    </source>
</evidence>
<evidence type="ECO:0000256" key="3">
    <source>
        <dbReference type="ARBA" id="ARBA00022729"/>
    </source>
</evidence>
<dbReference type="InterPro" id="IPR001940">
    <property type="entry name" value="Peptidase_S1C"/>
</dbReference>
<dbReference type="Gene3D" id="2.40.10.120">
    <property type="match status" value="1"/>
</dbReference>
<evidence type="ECO:0000256" key="8">
    <source>
        <dbReference type="PIRSR" id="PIRSR611782-2"/>
    </source>
</evidence>
<dbReference type="SMART" id="SM00228">
    <property type="entry name" value="PDZ"/>
    <property type="match status" value="2"/>
</dbReference>
<dbReference type="CDD" id="cd10839">
    <property type="entry name" value="cpPDZ1_DegP-like"/>
    <property type="match status" value="1"/>
</dbReference>
<feature type="active site" description="Charge relay system" evidence="7">
    <location>
        <position position="215"/>
    </location>
</feature>
<keyword evidence="12" id="KW-1185">Reference proteome</keyword>
<evidence type="ECO:0000256" key="4">
    <source>
        <dbReference type="ARBA" id="ARBA00022737"/>
    </source>
</evidence>